<proteinExistence type="predicted"/>
<dbReference type="Proteomes" id="UP001201812">
    <property type="component" value="Unassembled WGS sequence"/>
</dbReference>
<dbReference type="InterPro" id="IPR013785">
    <property type="entry name" value="Aldolase_TIM"/>
</dbReference>
<keyword evidence="2" id="KW-0560">Oxidoreductase</keyword>
<dbReference type="PANTHER" id="PTHR43656">
    <property type="entry name" value="BINDING OXIDOREDUCTASE, PUTATIVE (AFU_ORTHOLOGUE AFUA_2G08260)-RELATED"/>
    <property type="match status" value="1"/>
</dbReference>
<dbReference type="PANTHER" id="PTHR43656:SF5">
    <property type="entry name" value="NADH:FLAVIN OXIDOREDUCTASE_NADH OXIDASE N-TERMINAL DOMAIN-CONTAINING PROTEIN"/>
    <property type="match status" value="1"/>
</dbReference>
<evidence type="ECO:0000313" key="4">
    <source>
        <dbReference type="Proteomes" id="UP001201812"/>
    </source>
</evidence>
<organism evidence="3 4">
    <name type="scientific">Ditylenchus destructor</name>
    <dbReference type="NCBI Taxonomy" id="166010"/>
    <lineage>
        <taxon>Eukaryota</taxon>
        <taxon>Metazoa</taxon>
        <taxon>Ecdysozoa</taxon>
        <taxon>Nematoda</taxon>
        <taxon>Chromadorea</taxon>
        <taxon>Rhabditida</taxon>
        <taxon>Tylenchina</taxon>
        <taxon>Tylenchomorpha</taxon>
        <taxon>Sphaerularioidea</taxon>
        <taxon>Anguinidae</taxon>
        <taxon>Anguininae</taxon>
        <taxon>Ditylenchus</taxon>
    </lineage>
</organism>
<dbReference type="Gene3D" id="3.20.20.70">
    <property type="entry name" value="Aldolase class I"/>
    <property type="match status" value="1"/>
</dbReference>
<reference evidence="3" key="1">
    <citation type="submission" date="2022-01" db="EMBL/GenBank/DDBJ databases">
        <title>Genome Sequence Resource for Two Populations of Ditylenchus destructor, the Migratory Endoparasitic Phytonematode.</title>
        <authorList>
            <person name="Zhang H."/>
            <person name="Lin R."/>
            <person name="Xie B."/>
        </authorList>
    </citation>
    <scope>NUCLEOTIDE SEQUENCE</scope>
    <source>
        <strain evidence="3">BazhouSP</strain>
    </source>
</reference>
<sequence>MSRRIPVTSPVSPAILGEKLLFKTSKRTAENRFIKAALTELVSSYIHGNAAETGIPTQGLMNMYQKFSHGGFGVLLTGNLIVDPHHLEMTGNMIIHHSVPTGYATVHHLDNSSPATIHHLRQFITCDNSSPATIHHLDNSSPATIHHLR</sequence>
<dbReference type="InterPro" id="IPR051799">
    <property type="entry name" value="NADH_flavin_oxidoreductase"/>
</dbReference>
<gene>
    <name evidence="3" type="ORF">DdX_11358</name>
</gene>
<protein>
    <submittedName>
        <fullName evidence="3">NADH-dependent flavin oxidoreductase nadA</fullName>
    </submittedName>
</protein>
<dbReference type="AlphaFoldDB" id="A0AAD4N0S5"/>
<keyword evidence="4" id="KW-1185">Reference proteome</keyword>
<dbReference type="SUPFAM" id="SSF51395">
    <property type="entry name" value="FMN-linked oxidoreductases"/>
    <property type="match status" value="1"/>
</dbReference>
<dbReference type="GO" id="GO:0016491">
    <property type="term" value="F:oxidoreductase activity"/>
    <property type="evidence" value="ECO:0007669"/>
    <property type="project" value="UniProtKB-KW"/>
</dbReference>
<evidence type="ECO:0000256" key="2">
    <source>
        <dbReference type="ARBA" id="ARBA00023002"/>
    </source>
</evidence>
<evidence type="ECO:0000256" key="1">
    <source>
        <dbReference type="ARBA" id="ARBA00022630"/>
    </source>
</evidence>
<comment type="caution">
    <text evidence="3">The sequence shown here is derived from an EMBL/GenBank/DDBJ whole genome shotgun (WGS) entry which is preliminary data.</text>
</comment>
<dbReference type="EMBL" id="JAKKPZ010000031">
    <property type="protein sequence ID" value="KAI1709286.1"/>
    <property type="molecule type" value="Genomic_DNA"/>
</dbReference>
<evidence type="ECO:0000313" key="3">
    <source>
        <dbReference type="EMBL" id="KAI1709286.1"/>
    </source>
</evidence>
<name>A0AAD4N0S5_9BILA</name>
<keyword evidence="1" id="KW-0285">Flavoprotein</keyword>
<accession>A0AAD4N0S5</accession>